<dbReference type="Proteomes" id="UP000007013">
    <property type="component" value="Chromosome"/>
</dbReference>
<dbReference type="OrthoDB" id="195361at2"/>
<evidence type="ECO:0000256" key="1">
    <source>
        <dbReference type="SAM" id="SignalP"/>
    </source>
</evidence>
<feature type="signal peptide" evidence="1">
    <location>
        <begin position="1"/>
        <end position="23"/>
    </location>
</feature>
<dbReference type="eggNOG" id="ENOG502ZVXE">
    <property type="taxonomic scope" value="Bacteria"/>
</dbReference>
<dbReference type="AlphaFoldDB" id="B1ZPZ5"/>
<evidence type="ECO:0000313" key="3">
    <source>
        <dbReference type="Proteomes" id="UP000007013"/>
    </source>
</evidence>
<dbReference type="KEGG" id="ote:Oter_4445"/>
<protein>
    <recommendedName>
        <fullName evidence="4">SbsA Ig-like domain-containing protein</fullName>
    </recommendedName>
</protein>
<sequence length="155" mass="16842">MKTTRTITTALIALAVSAAALVAKPIPGPKGGRILTTDAPHAEFFVEEDRSVVVSFYDKDLKPLPLSGQVVSTTAEAKSGKVKLDFVEKNGALVSTAPLPKGDDYNVVVQVRDNANARPKNYRVLFHEEVCDECKRAEYACVCDDAGKEHDHDKE</sequence>
<dbReference type="STRING" id="452637.Oter_4445"/>
<dbReference type="HOGENOM" id="CLU_1729541_0_0_0"/>
<organism evidence="2 3">
    <name type="scientific">Opitutus terrae (strain DSM 11246 / JCM 15787 / PB90-1)</name>
    <dbReference type="NCBI Taxonomy" id="452637"/>
    <lineage>
        <taxon>Bacteria</taxon>
        <taxon>Pseudomonadati</taxon>
        <taxon>Verrucomicrobiota</taxon>
        <taxon>Opitutia</taxon>
        <taxon>Opitutales</taxon>
        <taxon>Opitutaceae</taxon>
        <taxon>Opitutus</taxon>
    </lineage>
</organism>
<keyword evidence="1" id="KW-0732">Signal</keyword>
<proteinExistence type="predicted"/>
<gene>
    <name evidence="2" type="ordered locus">Oter_4445</name>
</gene>
<keyword evidence="3" id="KW-1185">Reference proteome</keyword>
<evidence type="ECO:0000313" key="2">
    <source>
        <dbReference type="EMBL" id="ACB77716.1"/>
    </source>
</evidence>
<accession>B1ZPZ5</accession>
<dbReference type="RefSeq" id="WP_012377230.1">
    <property type="nucleotide sequence ID" value="NC_010571.1"/>
</dbReference>
<feature type="chain" id="PRO_5002774441" description="SbsA Ig-like domain-containing protein" evidence="1">
    <location>
        <begin position="24"/>
        <end position="155"/>
    </location>
</feature>
<reference evidence="2 3" key="1">
    <citation type="journal article" date="2011" name="J. Bacteriol.">
        <title>Genome sequence of the verrucomicrobium Opitutus terrae PB90-1, an abundant inhabitant of rice paddy soil ecosystems.</title>
        <authorList>
            <person name="van Passel M.W."/>
            <person name="Kant R."/>
            <person name="Palva A."/>
            <person name="Copeland A."/>
            <person name="Lucas S."/>
            <person name="Lapidus A."/>
            <person name="Glavina del Rio T."/>
            <person name="Pitluck S."/>
            <person name="Goltsman E."/>
            <person name="Clum A."/>
            <person name="Sun H."/>
            <person name="Schmutz J."/>
            <person name="Larimer F.W."/>
            <person name="Land M.L."/>
            <person name="Hauser L."/>
            <person name="Kyrpides N."/>
            <person name="Mikhailova N."/>
            <person name="Richardson P.P."/>
            <person name="Janssen P.H."/>
            <person name="de Vos W.M."/>
            <person name="Smidt H."/>
        </authorList>
    </citation>
    <scope>NUCLEOTIDE SEQUENCE [LARGE SCALE GENOMIC DNA]</scope>
    <source>
        <strain evidence="3">DSM 11246 / JCM 15787 / PB90-1</strain>
    </source>
</reference>
<name>B1ZPZ5_OPITP</name>
<evidence type="ECO:0008006" key="4">
    <source>
        <dbReference type="Google" id="ProtNLM"/>
    </source>
</evidence>
<dbReference type="EMBL" id="CP001032">
    <property type="protein sequence ID" value="ACB77716.1"/>
    <property type="molecule type" value="Genomic_DNA"/>
</dbReference>